<evidence type="ECO:0000259" key="7">
    <source>
        <dbReference type="SMART" id="SM00852"/>
    </source>
</evidence>
<dbReference type="PANTHER" id="PTHR10192:SF5">
    <property type="entry name" value="GEPHYRIN"/>
    <property type="match status" value="1"/>
</dbReference>
<comment type="catalytic activity">
    <reaction evidence="5">
        <text>adenylyl-molybdopterin + molybdate = Mo-molybdopterin + AMP + H(+)</text>
        <dbReference type="Rhea" id="RHEA:35047"/>
        <dbReference type="ChEBI" id="CHEBI:15378"/>
        <dbReference type="ChEBI" id="CHEBI:36264"/>
        <dbReference type="ChEBI" id="CHEBI:62727"/>
        <dbReference type="ChEBI" id="CHEBI:71302"/>
        <dbReference type="ChEBI" id="CHEBI:456215"/>
        <dbReference type="EC" id="2.10.1.1"/>
    </reaction>
</comment>
<feature type="domain" description="MoaB/Mog" evidence="7">
    <location>
        <begin position="197"/>
        <end position="336"/>
    </location>
</feature>
<proteinExistence type="inferred from homology"/>
<dbReference type="SUPFAM" id="SSF63867">
    <property type="entry name" value="MoeA C-terminal domain-like"/>
    <property type="match status" value="1"/>
</dbReference>
<dbReference type="SUPFAM" id="SSF53218">
    <property type="entry name" value="Molybdenum cofactor biosynthesis proteins"/>
    <property type="match status" value="1"/>
</dbReference>
<keyword evidence="4 6" id="KW-0501">Molybdenum cofactor biosynthesis</keyword>
<dbReference type="Gene3D" id="2.40.340.10">
    <property type="entry name" value="MoeA, C-terminal, domain IV"/>
    <property type="match status" value="1"/>
</dbReference>
<dbReference type="Pfam" id="PF03454">
    <property type="entry name" value="MoeA_C"/>
    <property type="match status" value="1"/>
</dbReference>
<comment type="pathway">
    <text evidence="2 6">Cofactor biosynthesis; molybdopterin biosynthesis.</text>
</comment>
<dbReference type="RefSeq" id="WP_284154461.1">
    <property type="nucleotide sequence ID" value="NZ_AP025516.1"/>
</dbReference>
<dbReference type="CDD" id="cd00887">
    <property type="entry name" value="MoeA"/>
    <property type="match status" value="1"/>
</dbReference>
<evidence type="ECO:0000256" key="1">
    <source>
        <dbReference type="ARBA" id="ARBA00002901"/>
    </source>
</evidence>
<comment type="function">
    <text evidence="1 6">Catalyzes the insertion of molybdate into adenylated molybdopterin with the concomitant release of AMP.</text>
</comment>
<dbReference type="NCBIfam" id="NF045515">
    <property type="entry name" value="Glp_gephyrin"/>
    <property type="match status" value="1"/>
</dbReference>
<dbReference type="InterPro" id="IPR036425">
    <property type="entry name" value="MoaB/Mog-like_dom_sf"/>
</dbReference>
<keyword evidence="6" id="KW-0460">Magnesium</keyword>
<keyword evidence="6" id="KW-0808">Transferase</keyword>
<gene>
    <name evidence="8" type="ORF">DPPLL_18000</name>
</gene>
<name>A0ABM7W942_9BACT</name>
<dbReference type="EMBL" id="AP025516">
    <property type="protein sequence ID" value="BDD87435.1"/>
    <property type="molecule type" value="Genomic_DNA"/>
</dbReference>
<keyword evidence="9" id="KW-1185">Reference proteome</keyword>
<dbReference type="Gene3D" id="3.90.105.10">
    <property type="entry name" value="Molybdopterin biosynthesis moea protein, domain 2"/>
    <property type="match status" value="1"/>
</dbReference>
<dbReference type="InterPro" id="IPR005110">
    <property type="entry name" value="MoeA_linker/N"/>
</dbReference>
<evidence type="ECO:0000256" key="5">
    <source>
        <dbReference type="ARBA" id="ARBA00047317"/>
    </source>
</evidence>
<dbReference type="Pfam" id="PF00994">
    <property type="entry name" value="MoCF_biosynth"/>
    <property type="match status" value="1"/>
</dbReference>
<evidence type="ECO:0000256" key="6">
    <source>
        <dbReference type="RuleBase" id="RU365090"/>
    </source>
</evidence>
<evidence type="ECO:0000256" key="2">
    <source>
        <dbReference type="ARBA" id="ARBA00005046"/>
    </source>
</evidence>
<comment type="similarity">
    <text evidence="3 6">Belongs to the MoeA family.</text>
</comment>
<sequence>MPTTEPIRDMLGRPALTPVTEARALLLAHLRGPDSTGHQLPLLEALDRVTAAPIIAPEDLPPADRSTMDGFAVIAADTFGASQSSPAYLDIVGEVLMGHPPSDRIRRGTCQRIPTGGLLPEGADGVVMLEHTVTVDETMIEVVRGIGTGTNVIRRGDDIRAGEPALPAGHRLRPQDLGLLAGLGIAEVTVYRRPRVAIIATGDEIVDYRQTAAAGQIRNINSVTLASQVQRCGAVAVDFGIVSDREEVFVATLSRAVAETDLVLFSGGSSVGVRDLGERAFAHLGKPGIIVHGVALKPGKPILIGLCEQTPIFGLPGHPVSAMVCFDLFVKPALSTLAGLPTEAGEPRATISARLTRSINSAAGRLDVIRGRLFLDENGRWAVQPILGRSGAISTMSRANSYFLIEEPSQGLSAGEAVEVYLYQ</sequence>
<organism evidence="8 9">
    <name type="scientific">Desulfofustis limnaeus</name>
    <dbReference type="NCBI Taxonomy" id="2740163"/>
    <lineage>
        <taxon>Bacteria</taxon>
        <taxon>Pseudomonadati</taxon>
        <taxon>Thermodesulfobacteriota</taxon>
        <taxon>Desulfobulbia</taxon>
        <taxon>Desulfobulbales</taxon>
        <taxon>Desulfocapsaceae</taxon>
        <taxon>Desulfofustis</taxon>
    </lineage>
</organism>
<dbReference type="Proteomes" id="UP000830055">
    <property type="component" value="Chromosome"/>
</dbReference>
<dbReference type="InterPro" id="IPR001453">
    <property type="entry name" value="MoaB/Mog_dom"/>
</dbReference>
<evidence type="ECO:0000313" key="9">
    <source>
        <dbReference type="Proteomes" id="UP000830055"/>
    </source>
</evidence>
<dbReference type="Pfam" id="PF03453">
    <property type="entry name" value="MoeA_N"/>
    <property type="match status" value="1"/>
</dbReference>
<dbReference type="InterPro" id="IPR038987">
    <property type="entry name" value="MoeA-like"/>
</dbReference>
<dbReference type="InterPro" id="IPR036135">
    <property type="entry name" value="MoeA_linker/N_sf"/>
</dbReference>
<evidence type="ECO:0000313" key="8">
    <source>
        <dbReference type="EMBL" id="BDD87435.1"/>
    </source>
</evidence>
<evidence type="ECO:0000256" key="3">
    <source>
        <dbReference type="ARBA" id="ARBA00010763"/>
    </source>
</evidence>
<dbReference type="Gene3D" id="3.40.980.10">
    <property type="entry name" value="MoaB/Mog-like domain"/>
    <property type="match status" value="1"/>
</dbReference>
<dbReference type="InterPro" id="IPR036688">
    <property type="entry name" value="MoeA_C_domain_IV_sf"/>
</dbReference>
<evidence type="ECO:0000256" key="4">
    <source>
        <dbReference type="ARBA" id="ARBA00023150"/>
    </source>
</evidence>
<reference evidence="8 9" key="1">
    <citation type="submission" date="2022-01" db="EMBL/GenBank/DDBJ databases">
        <title>Desulfofustis limnae sp. nov., a novel mesophilic sulfate-reducing bacterium isolated from marsh soil.</title>
        <authorList>
            <person name="Watanabe M."/>
            <person name="Takahashi A."/>
            <person name="Kojima H."/>
            <person name="Fukui M."/>
        </authorList>
    </citation>
    <scope>NUCLEOTIDE SEQUENCE [LARGE SCALE GENOMIC DNA]</scope>
    <source>
        <strain evidence="8 9">PPLL</strain>
    </source>
</reference>
<dbReference type="SUPFAM" id="SSF63882">
    <property type="entry name" value="MoeA N-terminal region -like"/>
    <property type="match status" value="1"/>
</dbReference>
<accession>A0ABM7W942</accession>
<dbReference type="NCBIfam" id="TIGR00177">
    <property type="entry name" value="molyb_syn"/>
    <property type="match status" value="1"/>
</dbReference>
<keyword evidence="6" id="KW-0500">Molybdenum</keyword>
<dbReference type="Gene3D" id="2.170.190.11">
    <property type="entry name" value="Molybdopterin biosynthesis moea protein, domain 3"/>
    <property type="match status" value="1"/>
</dbReference>
<comment type="cofactor">
    <cofactor evidence="6">
        <name>Mg(2+)</name>
        <dbReference type="ChEBI" id="CHEBI:18420"/>
    </cofactor>
</comment>
<protein>
    <recommendedName>
        <fullName evidence="6">Molybdopterin molybdenumtransferase</fullName>
        <ecNumber evidence="6">2.10.1.1</ecNumber>
    </recommendedName>
</protein>
<dbReference type="InterPro" id="IPR005111">
    <property type="entry name" value="MoeA_C_domain_IV"/>
</dbReference>
<dbReference type="EC" id="2.10.1.1" evidence="6"/>
<dbReference type="SMART" id="SM00852">
    <property type="entry name" value="MoCF_biosynth"/>
    <property type="match status" value="1"/>
</dbReference>
<keyword evidence="6" id="KW-0479">Metal-binding</keyword>
<dbReference type="PANTHER" id="PTHR10192">
    <property type="entry name" value="MOLYBDOPTERIN BIOSYNTHESIS PROTEIN"/>
    <property type="match status" value="1"/>
</dbReference>